<comment type="caution">
    <text evidence="2">The sequence shown here is derived from an EMBL/GenBank/DDBJ whole genome shotgun (WGS) entry which is preliminary data.</text>
</comment>
<name>A0A7W7M6L1_9ACTN</name>
<feature type="transmembrane region" description="Helical" evidence="1">
    <location>
        <begin position="93"/>
        <end position="112"/>
    </location>
</feature>
<organism evidence="2 3">
    <name type="scientific">Actinoplanes octamycinicus</name>
    <dbReference type="NCBI Taxonomy" id="135948"/>
    <lineage>
        <taxon>Bacteria</taxon>
        <taxon>Bacillati</taxon>
        <taxon>Actinomycetota</taxon>
        <taxon>Actinomycetes</taxon>
        <taxon>Micromonosporales</taxon>
        <taxon>Micromonosporaceae</taxon>
        <taxon>Actinoplanes</taxon>
    </lineage>
</organism>
<dbReference type="RefSeq" id="WP_185039549.1">
    <property type="nucleotide sequence ID" value="NZ_BAABFG010000005.1"/>
</dbReference>
<keyword evidence="3" id="KW-1185">Reference proteome</keyword>
<dbReference type="EMBL" id="JACHNB010000001">
    <property type="protein sequence ID" value="MBB4738947.1"/>
    <property type="molecule type" value="Genomic_DNA"/>
</dbReference>
<gene>
    <name evidence="2" type="ORF">BJY16_002406</name>
</gene>
<feature type="transmembrane region" description="Helical" evidence="1">
    <location>
        <begin position="21"/>
        <end position="44"/>
    </location>
</feature>
<evidence type="ECO:0000313" key="2">
    <source>
        <dbReference type="EMBL" id="MBB4738947.1"/>
    </source>
</evidence>
<dbReference type="Proteomes" id="UP000546162">
    <property type="component" value="Unassembled WGS sequence"/>
</dbReference>
<keyword evidence="1" id="KW-0812">Transmembrane</keyword>
<evidence type="ECO:0000256" key="1">
    <source>
        <dbReference type="SAM" id="Phobius"/>
    </source>
</evidence>
<reference evidence="2 3" key="1">
    <citation type="submission" date="2020-08" db="EMBL/GenBank/DDBJ databases">
        <title>Sequencing the genomes of 1000 actinobacteria strains.</title>
        <authorList>
            <person name="Klenk H.-P."/>
        </authorList>
    </citation>
    <scope>NUCLEOTIDE SEQUENCE [LARGE SCALE GENOMIC DNA]</scope>
    <source>
        <strain evidence="2 3">DSM 45809</strain>
    </source>
</reference>
<sequence>MKSPRADQRYRPRHGGDRFATLFPVLRFVAVFAAALAVVAFYVVTGEHLKAMVLGLARDLTGGPDPAMAAAAWAFTHLPIWLAAALALGLRRIWLGIPPLLLLVPMAPFLPGRGERIEAGLSGLGAAGFADGLRWAGFALIAIPIIGVISASLDGPSFRRGEPVVTADPAERRRVLACVLVGAAFSVGALVTAVTVAG</sequence>
<feature type="transmembrane region" description="Helical" evidence="1">
    <location>
        <begin position="67"/>
        <end position="86"/>
    </location>
</feature>
<feature type="transmembrane region" description="Helical" evidence="1">
    <location>
        <begin position="174"/>
        <end position="197"/>
    </location>
</feature>
<keyword evidence="1" id="KW-0472">Membrane</keyword>
<accession>A0A7W7M6L1</accession>
<dbReference type="AlphaFoldDB" id="A0A7W7M6L1"/>
<protein>
    <submittedName>
        <fullName evidence="2">Uncharacterized protein</fullName>
    </submittedName>
</protein>
<evidence type="ECO:0000313" key="3">
    <source>
        <dbReference type="Proteomes" id="UP000546162"/>
    </source>
</evidence>
<proteinExistence type="predicted"/>
<keyword evidence="1" id="KW-1133">Transmembrane helix</keyword>
<feature type="transmembrane region" description="Helical" evidence="1">
    <location>
        <begin position="132"/>
        <end position="153"/>
    </location>
</feature>